<proteinExistence type="predicted"/>
<dbReference type="CDD" id="cd07326">
    <property type="entry name" value="M56_BlaR1_MecR1_like"/>
    <property type="match status" value="1"/>
</dbReference>
<dbReference type="RefSeq" id="WP_019007642.1">
    <property type="nucleotide sequence ID" value="NZ_JBHLWN010000080.1"/>
</dbReference>
<reference evidence="3 4" key="1">
    <citation type="submission" date="2024-09" db="EMBL/GenBank/DDBJ databases">
        <authorList>
            <person name="Sun Q."/>
            <person name="Mori K."/>
        </authorList>
    </citation>
    <scope>NUCLEOTIDE SEQUENCE [LARGE SCALE GENOMIC DNA]</scope>
    <source>
        <strain evidence="3 4">CCM 7759</strain>
    </source>
</reference>
<dbReference type="InterPro" id="IPR008756">
    <property type="entry name" value="Peptidase_M56"/>
</dbReference>
<protein>
    <submittedName>
        <fullName evidence="3">M56 family metallopeptidase</fullName>
    </submittedName>
</protein>
<evidence type="ECO:0000313" key="4">
    <source>
        <dbReference type="Proteomes" id="UP001589776"/>
    </source>
</evidence>
<dbReference type="EMBL" id="JBHLWN010000080">
    <property type="protein sequence ID" value="MFC0215057.1"/>
    <property type="molecule type" value="Genomic_DNA"/>
</dbReference>
<feature type="domain" description="Peptidase M56" evidence="2">
    <location>
        <begin position="58"/>
        <end position="249"/>
    </location>
</feature>
<evidence type="ECO:0000313" key="3">
    <source>
        <dbReference type="EMBL" id="MFC0215057.1"/>
    </source>
</evidence>
<comment type="caution">
    <text evidence="3">The sequence shown here is derived from an EMBL/GenBank/DDBJ whole genome shotgun (WGS) entry which is preliminary data.</text>
</comment>
<name>A0ABV6DQZ9_9BACL</name>
<sequence>MKPETKVKWVYAVMLLFGFLMLLQMGMYVAHQIWNIPLRWNIIQYCVTAIGEKSSGHVWVKLVFNLVIVYTVGKIAWRIGKQWVLTRKWLCRFREAQHQKLTKRLNKKYRHWNTEFIVIEDHAFLALALGVWKPKIIVSSALFDLFDEREVRAILLHEWYHCRNRDNLKFFLSTLMVDAFGYLPIVKSTAQYYQTWKELLADRFAVKQMGTEIDLGNVLLTLANHTKMVQYRAAGVYFANTAINYRIQQLLEPQKTVEVPLTLYRPLFLSSLTLFLMSSLLFGGCS</sequence>
<evidence type="ECO:0000259" key="2">
    <source>
        <dbReference type="Pfam" id="PF05569"/>
    </source>
</evidence>
<keyword evidence="1" id="KW-0812">Transmembrane</keyword>
<dbReference type="PANTHER" id="PTHR34978">
    <property type="entry name" value="POSSIBLE SENSOR-TRANSDUCER PROTEIN BLAR"/>
    <property type="match status" value="1"/>
</dbReference>
<keyword evidence="1" id="KW-0472">Membrane</keyword>
<dbReference type="Gene3D" id="3.30.2010.10">
    <property type="entry name" value="Metalloproteases ('zincins'), catalytic domain"/>
    <property type="match status" value="1"/>
</dbReference>
<dbReference type="InterPro" id="IPR052173">
    <property type="entry name" value="Beta-lactam_resp_regulator"/>
</dbReference>
<dbReference type="Proteomes" id="UP001589776">
    <property type="component" value="Unassembled WGS sequence"/>
</dbReference>
<keyword evidence="4" id="KW-1185">Reference proteome</keyword>
<dbReference type="Pfam" id="PF05569">
    <property type="entry name" value="Peptidase_M56"/>
    <property type="match status" value="1"/>
</dbReference>
<gene>
    <name evidence="3" type="ORF">ACFFK0_21920</name>
</gene>
<feature type="transmembrane region" description="Helical" evidence="1">
    <location>
        <begin position="9"/>
        <end position="30"/>
    </location>
</feature>
<accession>A0ABV6DQZ9</accession>
<organism evidence="3 4">
    <name type="scientific">Paenibacillus chartarius</name>
    <dbReference type="NCBI Taxonomy" id="747481"/>
    <lineage>
        <taxon>Bacteria</taxon>
        <taxon>Bacillati</taxon>
        <taxon>Bacillota</taxon>
        <taxon>Bacilli</taxon>
        <taxon>Bacillales</taxon>
        <taxon>Paenibacillaceae</taxon>
        <taxon>Paenibacillus</taxon>
    </lineage>
</organism>
<keyword evidence="1" id="KW-1133">Transmembrane helix</keyword>
<dbReference type="PANTHER" id="PTHR34978:SF3">
    <property type="entry name" value="SLR0241 PROTEIN"/>
    <property type="match status" value="1"/>
</dbReference>
<evidence type="ECO:0000256" key="1">
    <source>
        <dbReference type="SAM" id="Phobius"/>
    </source>
</evidence>